<keyword evidence="3" id="KW-1185">Reference proteome</keyword>
<accession>A0A7X5ZVD5</accession>
<comment type="caution">
    <text evidence="2">The sequence shown here is derived from an EMBL/GenBank/DDBJ whole genome shotgun (WGS) entry which is preliminary data.</text>
</comment>
<dbReference type="AlphaFoldDB" id="A0A7X5ZVD5"/>
<feature type="compositionally biased region" description="Low complexity" evidence="1">
    <location>
        <begin position="30"/>
        <end position="63"/>
    </location>
</feature>
<dbReference type="RefSeq" id="WP_167298684.1">
    <property type="nucleotide sequence ID" value="NZ_JAASQV010000001.1"/>
</dbReference>
<feature type="region of interest" description="Disordered" evidence="1">
    <location>
        <begin position="100"/>
        <end position="119"/>
    </location>
</feature>
<proteinExistence type="predicted"/>
<keyword evidence="2" id="KW-0675">Receptor</keyword>
<dbReference type="Proteomes" id="UP000564677">
    <property type="component" value="Unassembled WGS sequence"/>
</dbReference>
<protein>
    <submittedName>
        <fullName evidence="2">Outer membrane receptor protein involved in Fe transport</fullName>
    </submittedName>
</protein>
<evidence type="ECO:0000313" key="3">
    <source>
        <dbReference type="Proteomes" id="UP000564677"/>
    </source>
</evidence>
<name>A0A7X5ZVD5_9SPHN</name>
<evidence type="ECO:0000313" key="2">
    <source>
        <dbReference type="EMBL" id="NIJ64303.1"/>
    </source>
</evidence>
<sequence>MAKSPSKPAKKAAAKPVVAAKPKPAPAPKPAKQAPAAKAASKASTPKATKAAPPKVKAPVAKKASSRSVLNETSQKISQLASDILADRIVPTVEQIKAIAASALGQDETKGKKPKGKKK</sequence>
<dbReference type="EMBL" id="JAASQV010000001">
    <property type="protein sequence ID" value="NIJ64303.1"/>
    <property type="molecule type" value="Genomic_DNA"/>
</dbReference>
<gene>
    <name evidence="2" type="ORF">FHR20_001234</name>
</gene>
<feature type="region of interest" description="Disordered" evidence="1">
    <location>
        <begin position="1"/>
        <end position="75"/>
    </location>
</feature>
<organism evidence="2 3">
    <name type="scientific">Sphingomonas leidyi</name>
    <dbReference type="NCBI Taxonomy" id="68569"/>
    <lineage>
        <taxon>Bacteria</taxon>
        <taxon>Pseudomonadati</taxon>
        <taxon>Pseudomonadota</taxon>
        <taxon>Alphaproteobacteria</taxon>
        <taxon>Sphingomonadales</taxon>
        <taxon>Sphingomonadaceae</taxon>
        <taxon>Sphingomonas</taxon>
    </lineage>
</organism>
<evidence type="ECO:0000256" key="1">
    <source>
        <dbReference type="SAM" id="MobiDB-lite"/>
    </source>
</evidence>
<reference evidence="2 3" key="1">
    <citation type="submission" date="2020-03" db="EMBL/GenBank/DDBJ databases">
        <title>Genomic Encyclopedia of Type Strains, Phase IV (KMG-IV): sequencing the most valuable type-strain genomes for metagenomic binning, comparative biology and taxonomic classification.</title>
        <authorList>
            <person name="Goeker M."/>
        </authorList>
    </citation>
    <scope>NUCLEOTIDE SEQUENCE [LARGE SCALE GENOMIC DNA]</scope>
    <source>
        <strain evidence="2 3">DSM 4733</strain>
    </source>
</reference>